<gene>
    <name evidence="2" type="ORF">N865_06365</name>
</gene>
<protein>
    <submittedName>
        <fullName evidence="2">Uncharacterized protein</fullName>
    </submittedName>
</protein>
<comment type="caution">
    <text evidence="2">The sequence shown here is derived from an EMBL/GenBank/DDBJ whole genome shotgun (WGS) entry which is preliminary data.</text>
</comment>
<reference evidence="2 3" key="1">
    <citation type="submission" date="2013-08" db="EMBL/GenBank/DDBJ databases">
        <title>Intrasporangium oryzae NRRL B-24470.</title>
        <authorList>
            <person name="Liu H."/>
            <person name="Wang G."/>
        </authorList>
    </citation>
    <scope>NUCLEOTIDE SEQUENCE [LARGE SCALE GENOMIC DNA]</scope>
    <source>
        <strain evidence="2 3">NRRL B-24470</strain>
    </source>
</reference>
<dbReference type="RefSeq" id="WP_034803354.1">
    <property type="nucleotide sequence ID" value="NZ_AWSA01000011.1"/>
</dbReference>
<evidence type="ECO:0000313" key="3">
    <source>
        <dbReference type="Proteomes" id="UP000019489"/>
    </source>
</evidence>
<feature type="transmembrane region" description="Helical" evidence="1">
    <location>
        <begin position="84"/>
        <end position="108"/>
    </location>
</feature>
<proteinExistence type="predicted"/>
<name>W9GEV7_9MICO</name>
<sequence length="166" mass="17100">MGSRTLSHLLPPLGVAVAASAVLLAADILVSSILSRSHGGSFAITLVSLSLVAVGDGALGAWLERRHVARATPKGARSASPTALRASRAGAVVLLIGLAASLVTWLGANRVDDYLGIDALFHGLAVLGALGSATFLLLGLGYTLASIGRHRRARDLGPAMRPRRRR</sequence>
<keyword evidence="1" id="KW-0812">Transmembrane</keyword>
<dbReference type="AlphaFoldDB" id="W9GEV7"/>
<accession>W9GEV7</accession>
<keyword evidence="1" id="KW-1133">Transmembrane helix</keyword>
<feature type="transmembrane region" description="Helical" evidence="1">
    <location>
        <begin position="41"/>
        <end position="63"/>
    </location>
</feature>
<keyword evidence="3" id="KW-1185">Reference proteome</keyword>
<dbReference type="Proteomes" id="UP000019489">
    <property type="component" value="Unassembled WGS sequence"/>
</dbReference>
<feature type="transmembrane region" description="Helical" evidence="1">
    <location>
        <begin position="120"/>
        <end position="145"/>
    </location>
</feature>
<keyword evidence="1" id="KW-0472">Membrane</keyword>
<evidence type="ECO:0000313" key="2">
    <source>
        <dbReference type="EMBL" id="EWT02409.1"/>
    </source>
</evidence>
<organism evidence="2 3">
    <name type="scientific">Intrasporangium oryzae NRRL B-24470</name>
    <dbReference type="NCBI Taxonomy" id="1386089"/>
    <lineage>
        <taxon>Bacteria</taxon>
        <taxon>Bacillati</taxon>
        <taxon>Actinomycetota</taxon>
        <taxon>Actinomycetes</taxon>
        <taxon>Micrococcales</taxon>
        <taxon>Intrasporangiaceae</taxon>
        <taxon>Intrasporangium</taxon>
    </lineage>
</organism>
<dbReference type="EMBL" id="AWSA01000011">
    <property type="protein sequence ID" value="EWT02409.1"/>
    <property type="molecule type" value="Genomic_DNA"/>
</dbReference>
<evidence type="ECO:0000256" key="1">
    <source>
        <dbReference type="SAM" id="Phobius"/>
    </source>
</evidence>